<comment type="caution">
    <text evidence="1">The sequence shown here is derived from an EMBL/GenBank/DDBJ whole genome shotgun (WGS) entry which is preliminary data.</text>
</comment>
<dbReference type="RefSeq" id="WP_161893820.1">
    <property type="nucleotide sequence ID" value="NZ_BJOV01000001.1"/>
</dbReference>
<dbReference type="EMBL" id="BJOV01000001">
    <property type="protein sequence ID" value="GED99872.1"/>
    <property type="molecule type" value="Genomic_DNA"/>
</dbReference>
<proteinExistence type="predicted"/>
<organism evidence="1 2">
    <name type="scientific">Gordonia spumicola</name>
    <dbReference type="NCBI Taxonomy" id="589161"/>
    <lineage>
        <taxon>Bacteria</taxon>
        <taxon>Bacillati</taxon>
        <taxon>Actinomycetota</taxon>
        <taxon>Actinomycetes</taxon>
        <taxon>Mycobacteriales</taxon>
        <taxon>Gordoniaceae</taxon>
        <taxon>Gordonia</taxon>
    </lineage>
</organism>
<evidence type="ECO:0000313" key="1">
    <source>
        <dbReference type="EMBL" id="GED99872.1"/>
    </source>
</evidence>
<accession>A0A7I9V3W1</accession>
<name>A0A7I9V3W1_9ACTN</name>
<evidence type="ECO:0000313" key="2">
    <source>
        <dbReference type="Proteomes" id="UP000444960"/>
    </source>
</evidence>
<dbReference type="OrthoDB" id="3784885at2"/>
<reference evidence="2" key="1">
    <citation type="submission" date="2019-06" db="EMBL/GenBank/DDBJ databases">
        <title>Gordonia isolated from sludge of a wastewater treatment plant.</title>
        <authorList>
            <person name="Tamura T."/>
            <person name="Aoyama K."/>
            <person name="Kang Y."/>
            <person name="Saito S."/>
            <person name="Akiyama N."/>
            <person name="Yazawa K."/>
            <person name="Gonoi T."/>
            <person name="Mikami Y."/>
        </authorList>
    </citation>
    <scope>NUCLEOTIDE SEQUENCE [LARGE SCALE GENOMIC DNA]</scope>
    <source>
        <strain evidence="2">NBRC 107696</strain>
    </source>
</reference>
<gene>
    <name evidence="1" type="ORF">nbrc107696_03190</name>
</gene>
<dbReference type="Pfam" id="PF26520">
    <property type="entry name" value="MftB_chaperone"/>
    <property type="match status" value="1"/>
</dbReference>
<dbReference type="Proteomes" id="UP000444960">
    <property type="component" value="Unassembled WGS sequence"/>
</dbReference>
<dbReference type="AlphaFoldDB" id="A0A7I9V3W1"/>
<keyword evidence="2" id="KW-1185">Reference proteome</keyword>
<protein>
    <submittedName>
        <fullName evidence="1">Mycofactocin system protein MftB</fullName>
    </submittedName>
</protein>
<dbReference type="NCBIfam" id="TIGR03967">
    <property type="entry name" value="mycofact_MftB"/>
    <property type="match status" value="1"/>
</dbReference>
<sequence length="113" mass="11457">MTTASTTAPGGPSAAGSGPAFDLAAAWTLNPKVALRPEPFGALLYHFGTRKLSFLKNLTVVGIVKSLADHPTAGAALDAAGITDGDRPLYLQALTALAESGMIIEGRTPGVNP</sequence>
<dbReference type="InterPro" id="IPR023850">
    <property type="entry name" value="MftB"/>
</dbReference>